<sequence>MLIINPSSPCHFSLRFHFFSSFNKICFFI</sequence>
<dbReference type="EMBL" id="GBRH01275127">
    <property type="protein sequence ID" value="JAD22768.1"/>
    <property type="molecule type" value="Transcribed_RNA"/>
</dbReference>
<name>A0A0A8YBP1_ARUDO</name>
<reference evidence="1" key="2">
    <citation type="journal article" date="2015" name="Data Brief">
        <title>Shoot transcriptome of the giant reed, Arundo donax.</title>
        <authorList>
            <person name="Barrero R.A."/>
            <person name="Guerrero F.D."/>
            <person name="Moolhuijzen P."/>
            <person name="Goolsby J.A."/>
            <person name="Tidwell J."/>
            <person name="Bellgard S.E."/>
            <person name="Bellgard M.I."/>
        </authorList>
    </citation>
    <scope>NUCLEOTIDE SEQUENCE</scope>
    <source>
        <tissue evidence="1">Shoot tissue taken approximately 20 cm above the soil surface</tissue>
    </source>
</reference>
<proteinExistence type="predicted"/>
<dbReference type="AlphaFoldDB" id="A0A0A8YBP1"/>
<reference evidence="1" key="1">
    <citation type="submission" date="2014-09" db="EMBL/GenBank/DDBJ databases">
        <authorList>
            <person name="Magalhaes I.L.F."/>
            <person name="Oliveira U."/>
            <person name="Santos F.R."/>
            <person name="Vidigal T.H.D.A."/>
            <person name="Brescovit A.D."/>
            <person name="Santos A.J."/>
        </authorList>
    </citation>
    <scope>NUCLEOTIDE SEQUENCE</scope>
    <source>
        <tissue evidence="1">Shoot tissue taken approximately 20 cm above the soil surface</tissue>
    </source>
</reference>
<organism evidence="1">
    <name type="scientific">Arundo donax</name>
    <name type="common">Giant reed</name>
    <name type="synonym">Donax arundinaceus</name>
    <dbReference type="NCBI Taxonomy" id="35708"/>
    <lineage>
        <taxon>Eukaryota</taxon>
        <taxon>Viridiplantae</taxon>
        <taxon>Streptophyta</taxon>
        <taxon>Embryophyta</taxon>
        <taxon>Tracheophyta</taxon>
        <taxon>Spermatophyta</taxon>
        <taxon>Magnoliopsida</taxon>
        <taxon>Liliopsida</taxon>
        <taxon>Poales</taxon>
        <taxon>Poaceae</taxon>
        <taxon>PACMAD clade</taxon>
        <taxon>Arundinoideae</taxon>
        <taxon>Arundineae</taxon>
        <taxon>Arundo</taxon>
    </lineage>
</organism>
<evidence type="ECO:0000313" key="1">
    <source>
        <dbReference type="EMBL" id="JAD22768.1"/>
    </source>
</evidence>
<protein>
    <submittedName>
        <fullName evidence="1">Uncharacterized protein</fullName>
    </submittedName>
</protein>
<accession>A0A0A8YBP1</accession>